<organism evidence="1 2">
    <name type="scientific">Aspergillus glaucus CBS 516.65</name>
    <dbReference type="NCBI Taxonomy" id="1160497"/>
    <lineage>
        <taxon>Eukaryota</taxon>
        <taxon>Fungi</taxon>
        <taxon>Dikarya</taxon>
        <taxon>Ascomycota</taxon>
        <taxon>Pezizomycotina</taxon>
        <taxon>Eurotiomycetes</taxon>
        <taxon>Eurotiomycetidae</taxon>
        <taxon>Eurotiales</taxon>
        <taxon>Aspergillaceae</taxon>
        <taxon>Aspergillus</taxon>
        <taxon>Aspergillus subgen. Aspergillus</taxon>
    </lineage>
</organism>
<keyword evidence="2" id="KW-1185">Reference proteome</keyword>
<dbReference type="PANTHER" id="PTHR37535">
    <property type="entry name" value="FLUG DOMAIN PROTEIN"/>
    <property type="match status" value="1"/>
</dbReference>
<evidence type="ECO:0000313" key="1">
    <source>
        <dbReference type="EMBL" id="OJJ78467.1"/>
    </source>
</evidence>
<protein>
    <submittedName>
        <fullName evidence="1">Uncharacterized protein</fullName>
    </submittedName>
</protein>
<dbReference type="Proteomes" id="UP000184300">
    <property type="component" value="Unassembled WGS sequence"/>
</dbReference>
<reference evidence="2" key="1">
    <citation type="journal article" date="2017" name="Genome Biol.">
        <title>Comparative genomics reveals high biological diversity and specific adaptations in the industrially and medically important fungal genus Aspergillus.</title>
        <authorList>
            <person name="de Vries R.P."/>
            <person name="Riley R."/>
            <person name="Wiebenga A."/>
            <person name="Aguilar-Osorio G."/>
            <person name="Amillis S."/>
            <person name="Uchima C.A."/>
            <person name="Anderluh G."/>
            <person name="Asadollahi M."/>
            <person name="Askin M."/>
            <person name="Barry K."/>
            <person name="Battaglia E."/>
            <person name="Bayram O."/>
            <person name="Benocci T."/>
            <person name="Braus-Stromeyer S.A."/>
            <person name="Caldana C."/>
            <person name="Canovas D."/>
            <person name="Cerqueira G.C."/>
            <person name="Chen F."/>
            <person name="Chen W."/>
            <person name="Choi C."/>
            <person name="Clum A."/>
            <person name="Dos Santos R.A."/>
            <person name="Damasio A.R."/>
            <person name="Diallinas G."/>
            <person name="Emri T."/>
            <person name="Fekete E."/>
            <person name="Flipphi M."/>
            <person name="Freyberg S."/>
            <person name="Gallo A."/>
            <person name="Gournas C."/>
            <person name="Habgood R."/>
            <person name="Hainaut M."/>
            <person name="Harispe M.L."/>
            <person name="Henrissat B."/>
            <person name="Hilden K.S."/>
            <person name="Hope R."/>
            <person name="Hossain A."/>
            <person name="Karabika E."/>
            <person name="Karaffa L."/>
            <person name="Karanyi Z."/>
            <person name="Krasevec N."/>
            <person name="Kuo A."/>
            <person name="Kusch H."/>
            <person name="LaButti K."/>
            <person name="Lagendijk E.L."/>
            <person name="Lapidus A."/>
            <person name="Levasseur A."/>
            <person name="Lindquist E."/>
            <person name="Lipzen A."/>
            <person name="Logrieco A.F."/>
            <person name="MacCabe A."/>
            <person name="Maekelae M.R."/>
            <person name="Malavazi I."/>
            <person name="Melin P."/>
            <person name="Meyer V."/>
            <person name="Mielnichuk N."/>
            <person name="Miskei M."/>
            <person name="Molnar A.P."/>
            <person name="Mule G."/>
            <person name="Ngan C.Y."/>
            <person name="Orejas M."/>
            <person name="Orosz E."/>
            <person name="Ouedraogo J.P."/>
            <person name="Overkamp K.M."/>
            <person name="Park H.-S."/>
            <person name="Perrone G."/>
            <person name="Piumi F."/>
            <person name="Punt P.J."/>
            <person name="Ram A.F."/>
            <person name="Ramon A."/>
            <person name="Rauscher S."/>
            <person name="Record E."/>
            <person name="Riano-Pachon D.M."/>
            <person name="Robert V."/>
            <person name="Roehrig J."/>
            <person name="Ruller R."/>
            <person name="Salamov A."/>
            <person name="Salih N.S."/>
            <person name="Samson R.A."/>
            <person name="Sandor E."/>
            <person name="Sanguinetti M."/>
            <person name="Schuetze T."/>
            <person name="Sepcic K."/>
            <person name="Shelest E."/>
            <person name="Sherlock G."/>
            <person name="Sophianopoulou V."/>
            <person name="Squina F.M."/>
            <person name="Sun H."/>
            <person name="Susca A."/>
            <person name="Todd R.B."/>
            <person name="Tsang A."/>
            <person name="Unkles S.E."/>
            <person name="van de Wiele N."/>
            <person name="van Rossen-Uffink D."/>
            <person name="Oliveira J.V."/>
            <person name="Vesth T.C."/>
            <person name="Visser J."/>
            <person name="Yu J.-H."/>
            <person name="Zhou M."/>
            <person name="Andersen M.R."/>
            <person name="Archer D.B."/>
            <person name="Baker S.E."/>
            <person name="Benoit I."/>
            <person name="Brakhage A.A."/>
            <person name="Braus G.H."/>
            <person name="Fischer R."/>
            <person name="Frisvad J.C."/>
            <person name="Goldman G.H."/>
            <person name="Houbraken J."/>
            <person name="Oakley B."/>
            <person name="Pocsi I."/>
            <person name="Scazzocchio C."/>
            <person name="Seiboth B."/>
            <person name="vanKuyk P.A."/>
            <person name="Wortman J."/>
            <person name="Dyer P.S."/>
            <person name="Grigoriev I.V."/>
        </authorList>
    </citation>
    <scope>NUCLEOTIDE SEQUENCE [LARGE SCALE GENOMIC DNA]</scope>
    <source>
        <strain evidence="2">CBS 516.65</strain>
    </source>
</reference>
<dbReference type="InterPro" id="IPR021842">
    <property type="entry name" value="DUF3435"/>
</dbReference>
<accession>A0A1L9V3G5</accession>
<dbReference type="STRING" id="1160497.A0A1L9V3G5"/>
<dbReference type="VEuPathDB" id="FungiDB:ASPGLDRAFT_40770"/>
<proteinExistence type="predicted"/>
<dbReference type="PANTHER" id="PTHR37535:SF4">
    <property type="entry name" value="FLUG DOMAIN-CONTAINING PROTEIN"/>
    <property type="match status" value="1"/>
</dbReference>
<gene>
    <name evidence="1" type="ORF">ASPGLDRAFT_40770</name>
</gene>
<dbReference type="Pfam" id="PF11917">
    <property type="entry name" value="DUF3435"/>
    <property type="match status" value="1"/>
</dbReference>
<sequence>MLRAELITIYHQLHKGRGTELFRESKQAQNKVRVERKKLHQAAKDEQHKKFFENVGNHIIEQNYQGKSVSFEPDTSHVIPERKALADLEFKNRDVDKVNDAELVKDRIHSLELRLALHYLNVPKTLQKRIRFDQPPADVASEKIIPLKSDSGLECPACLGRSNMHTRAKKYIYARKDILQRHFRTHKLPRIFPKGRECDYPGCDAVLRFLPQYMFHQGEVHKIFL</sequence>
<dbReference type="RefSeq" id="XP_022395165.1">
    <property type="nucleotide sequence ID" value="XM_022545267.1"/>
</dbReference>
<name>A0A1L9V3G5_ASPGL</name>
<dbReference type="OrthoDB" id="4485682at2759"/>
<evidence type="ECO:0000313" key="2">
    <source>
        <dbReference type="Proteomes" id="UP000184300"/>
    </source>
</evidence>
<dbReference type="EMBL" id="KV878936">
    <property type="protein sequence ID" value="OJJ78467.1"/>
    <property type="molecule type" value="Genomic_DNA"/>
</dbReference>
<dbReference type="AlphaFoldDB" id="A0A1L9V3G5"/>
<dbReference type="GeneID" id="34461528"/>